<evidence type="ECO:0000313" key="1">
    <source>
        <dbReference type="EMBL" id="RKO89901.1"/>
    </source>
</evidence>
<accession>A0A4P9WBA2</accession>
<protein>
    <submittedName>
        <fullName evidence="1">Uncharacterized protein</fullName>
    </submittedName>
</protein>
<name>A0A4P9WBA2_9FUNG</name>
<dbReference type="AlphaFoldDB" id="A0A4P9WBA2"/>
<keyword evidence="2" id="KW-1185">Reference proteome</keyword>
<gene>
    <name evidence="1" type="ORF">BDK51DRAFT_32525</name>
</gene>
<reference evidence="2" key="1">
    <citation type="journal article" date="2018" name="Nat. Microbiol.">
        <title>Leveraging single-cell genomics to expand the fungal tree of life.</title>
        <authorList>
            <person name="Ahrendt S.R."/>
            <person name="Quandt C.A."/>
            <person name="Ciobanu D."/>
            <person name="Clum A."/>
            <person name="Salamov A."/>
            <person name="Andreopoulos B."/>
            <person name="Cheng J.F."/>
            <person name="Woyke T."/>
            <person name="Pelin A."/>
            <person name="Henrissat B."/>
            <person name="Reynolds N.K."/>
            <person name="Benny G.L."/>
            <person name="Smith M.E."/>
            <person name="James T.Y."/>
            <person name="Grigoriev I.V."/>
        </authorList>
    </citation>
    <scope>NUCLEOTIDE SEQUENCE [LARGE SCALE GENOMIC DNA]</scope>
</reference>
<dbReference type="EMBL" id="KZ995826">
    <property type="protein sequence ID" value="RKO89901.1"/>
    <property type="molecule type" value="Genomic_DNA"/>
</dbReference>
<organism evidence="1 2">
    <name type="scientific">Blyttiomyces helicus</name>
    <dbReference type="NCBI Taxonomy" id="388810"/>
    <lineage>
        <taxon>Eukaryota</taxon>
        <taxon>Fungi</taxon>
        <taxon>Fungi incertae sedis</taxon>
        <taxon>Chytridiomycota</taxon>
        <taxon>Chytridiomycota incertae sedis</taxon>
        <taxon>Chytridiomycetes</taxon>
        <taxon>Chytridiomycetes incertae sedis</taxon>
        <taxon>Blyttiomyces</taxon>
    </lineage>
</organism>
<evidence type="ECO:0000313" key="2">
    <source>
        <dbReference type="Proteomes" id="UP000269721"/>
    </source>
</evidence>
<dbReference type="Proteomes" id="UP000269721">
    <property type="component" value="Unassembled WGS sequence"/>
</dbReference>
<sequence>MPSQPTLFTVVSTKGSLKGHTLDILPDSDSQANLENLSLSVSLNLVRHSDNTLIRWADCTLSHSQGYLEVVKMALTASPLTNILLKSFKNRQSPQQNIRILSLAHTSALYMQCQTQLEEECATQGATMAALHHDAIQITTIDPSLPLVSFPLRPQSPCMHWALSNRCPPQAASHAKVGLHHLNIKQGRINTVVQKNHPNVVVAWV</sequence>
<proteinExistence type="predicted"/>